<keyword evidence="1" id="KW-0472">Membrane</keyword>
<reference evidence="2 3" key="1">
    <citation type="submission" date="2016-10" db="EMBL/GenBank/DDBJ databases">
        <authorList>
            <person name="de Groot N.N."/>
        </authorList>
    </citation>
    <scope>NUCLEOTIDE SEQUENCE [LARGE SCALE GENOMIC DNA]</scope>
    <source>
        <strain evidence="2 3">DSM 44945</strain>
    </source>
</reference>
<dbReference type="RefSeq" id="WP_092039510.1">
    <property type="nucleotide sequence ID" value="NZ_FOOK01000023.1"/>
</dbReference>
<keyword evidence="3" id="KW-1185">Reference proteome</keyword>
<organism evidence="2 3">
    <name type="scientific">Planifilum fulgidum</name>
    <dbReference type="NCBI Taxonomy" id="201973"/>
    <lineage>
        <taxon>Bacteria</taxon>
        <taxon>Bacillati</taxon>
        <taxon>Bacillota</taxon>
        <taxon>Bacilli</taxon>
        <taxon>Bacillales</taxon>
        <taxon>Thermoactinomycetaceae</taxon>
        <taxon>Planifilum</taxon>
    </lineage>
</organism>
<evidence type="ECO:0000313" key="3">
    <source>
        <dbReference type="Proteomes" id="UP000198661"/>
    </source>
</evidence>
<dbReference type="AlphaFoldDB" id="A0A1I2QEK9"/>
<feature type="transmembrane region" description="Helical" evidence="1">
    <location>
        <begin position="30"/>
        <end position="48"/>
    </location>
</feature>
<evidence type="ECO:0008006" key="4">
    <source>
        <dbReference type="Google" id="ProtNLM"/>
    </source>
</evidence>
<keyword evidence="1" id="KW-1133">Transmembrane helix</keyword>
<dbReference type="Proteomes" id="UP000198661">
    <property type="component" value="Unassembled WGS sequence"/>
</dbReference>
<name>A0A1I2QEK9_9BACL</name>
<feature type="transmembrane region" description="Helical" evidence="1">
    <location>
        <begin position="55"/>
        <end position="76"/>
    </location>
</feature>
<sequence>MGIINILIAAGLSLLYPGAGQIYNGQTKKGFWFFGIAVTLWLLSETIFARSWLEWIILLFHMWSVIDAIVVAIGIYRGKRDLSFVRNWKGFVKIAIVIVVPLCLLLGKAALARFVLINYIEQIGKPPEDPAKVQREIMEYLEDKYGEEFEAVGEVEYSPMSGYFSLVVRPKENKRVIFAGYKHSYGKMNDTYLTSLWDVQFQDEIKPLIDEMYPPQNRWEMELDVAVSESLSEKIDPKNIPDYQEVREQYPDEMPVLIKMFLFKDMNESNKDEELEKVYRLIQFCREKGIKDYDIYIVYYEERLLKEKGRDIEVGLEYADYRTHNISVIAEEAETVRTPKDLEKYLFEFPK</sequence>
<feature type="transmembrane region" description="Helical" evidence="1">
    <location>
        <begin position="88"/>
        <end position="107"/>
    </location>
</feature>
<accession>A0A1I2QEK9</accession>
<evidence type="ECO:0000313" key="2">
    <source>
        <dbReference type="EMBL" id="SFG26748.1"/>
    </source>
</evidence>
<evidence type="ECO:0000256" key="1">
    <source>
        <dbReference type="SAM" id="Phobius"/>
    </source>
</evidence>
<gene>
    <name evidence="2" type="ORF">SAMN04488025_12345</name>
</gene>
<dbReference type="EMBL" id="FOOK01000023">
    <property type="protein sequence ID" value="SFG26748.1"/>
    <property type="molecule type" value="Genomic_DNA"/>
</dbReference>
<proteinExistence type="predicted"/>
<protein>
    <recommendedName>
        <fullName evidence="4">TM2 domain-containing protein</fullName>
    </recommendedName>
</protein>
<keyword evidence="1" id="KW-0812">Transmembrane</keyword>
<dbReference type="OrthoDB" id="9792998at2"/>